<proteinExistence type="predicted"/>
<feature type="region of interest" description="Disordered" evidence="1">
    <location>
        <begin position="158"/>
        <end position="182"/>
    </location>
</feature>
<feature type="compositionally biased region" description="Polar residues" evidence="1">
    <location>
        <begin position="173"/>
        <end position="182"/>
    </location>
</feature>
<keyword evidence="3" id="KW-0732">Signal</keyword>
<evidence type="ECO:0000256" key="2">
    <source>
        <dbReference type="SAM" id="Phobius"/>
    </source>
</evidence>
<evidence type="ECO:0000256" key="3">
    <source>
        <dbReference type="SAM" id="SignalP"/>
    </source>
</evidence>
<evidence type="ECO:0000313" key="4">
    <source>
        <dbReference type="EMBL" id="KAK2141908.1"/>
    </source>
</evidence>
<organism evidence="4 5">
    <name type="scientific">Paralvinella palmiformis</name>
    <dbReference type="NCBI Taxonomy" id="53620"/>
    <lineage>
        <taxon>Eukaryota</taxon>
        <taxon>Metazoa</taxon>
        <taxon>Spiralia</taxon>
        <taxon>Lophotrochozoa</taxon>
        <taxon>Annelida</taxon>
        <taxon>Polychaeta</taxon>
        <taxon>Sedentaria</taxon>
        <taxon>Canalipalpata</taxon>
        <taxon>Terebellida</taxon>
        <taxon>Terebelliformia</taxon>
        <taxon>Alvinellidae</taxon>
        <taxon>Paralvinella</taxon>
    </lineage>
</organism>
<feature type="chain" id="PRO_5042108641" evidence="3">
    <location>
        <begin position="26"/>
        <end position="283"/>
    </location>
</feature>
<dbReference type="Proteomes" id="UP001208570">
    <property type="component" value="Unassembled WGS sequence"/>
</dbReference>
<keyword evidence="2" id="KW-0472">Membrane</keyword>
<accession>A0AAD9MRX6</accession>
<dbReference type="EMBL" id="JAODUP010001020">
    <property type="protein sequence ID" value="KAK2141908.1"/>
    <property type="molecule type" value="Genomic_DNA"/>
</dbReference>
<name>A0AAD9MRX6_9ANNE</name>
<sequence>MTRPDATMLTFVMCVLIYGVSMIAAGSSATDDDLRLQLLSERRDMAFDFTIYNDSSNFAYRKTNITICVQHSLRISTINKYVFSFYRDANPGIRATVLLVVRVDETEQRLYTLTKIREAIVMAAVNDTDWVVKASDITVNPILYISATATRNVIQGKWNPYEDPKPKDGKYNPYSSTEKPTATPYQLDQVTRSRNALLLSLIVFVLAFLTAFIALMVFMPKALPATTTVAPRFDRPLHPPGMNVLKERTKDVTLMPSLLVLKKPGLYLVPGAKGSPGFFLGNL</sequence>
<feature type="compositionally biased region" description="Basic and acidic residues" evidence="1">
    <location>
        <begin position="160"/>
        <end position="170"/>
    </location>
</feature>
<protein>
    <submittedName>
        <fullName evidence="4">Uncharacterized protein</fullName>
    </submittedName>
</protein>
<dbReference type="AlphaFoldDB" id="A0AAD9MRX6"/>
<gene>
    <name evidence="4" type="ORF">LSH36_1020g00047</name>
</gene>
<keyword evidence="2" id="KW-0812">Transmembrane</keyword>
<evidence type="ECO:0000256" key="1">
    <source>
        <dbReference type="SAM" id="MobiDB-lite"/>
    </source>
</evidence>
<evidence type="ECO:0000313" key="5">
    <source>
        <dbReference type="Proteomes" id="UP001208570"/>
    </source>
</evidence>
<reference evidence="4" key="1">
    <citation type="journal article" date="2023" name="Mol. Biol. Evol.">
        <title>Third-Generation Sequencing Reveals the Adaptive Role of the Epigenome in Three Deep-Sea Polychaetes.</title>
        <authorList>
            <person name="Perez M."/>
            <person name="Aroh O."/>
            <person name="Sun Y."/>
            <person name="Lan Y."/>
            <person name="Juniper S.K."/>
            <person name="Young C.R."/>
            <person name="Angers B."/>
            <person name="Qian P.Y."/>
        </authorList>
    </citation>
    <scope>NUCLEOTIDE SEQUENCE</scope>
    <source>
        <strain evidence="4">P08H-3</strain>
    </source>
</reference>
<keyword evidence="2" id="KW-1133">Transmembrane helix</keyword>
<feature type="transmembrane region" description="Helical" evidence="2">
    <location>
        <begin position="196"/>
        <end position="218"/>
    </location>
</feature>
<feature type="signal peptide" evidence="3">
    <location>
        <begin position="1"/>
        <end position="25"/>
    </location>
</feature>
<keyword evidence="5" id="KW-1185">Reference proteome</keyword>
<comment type="caution">
    <text evidence="4">The sequence shown here is derived from an EMBL/GenBank/DDBJ whole genome shotgun (WGS) entry which is preliminary data.</text>
</comment>